<accession>A0A2S7X2P2</accession>
<evidence type="ECO:0008006" key="3">
    <source>
        <dbReference type="Google" id="ProtNLM"/>
    </source>
</evidence>
<evidence type="ECO:0000313" key="2">
    <source>
        <dbReference type="Proteomes" id="UP000239263"/>
    </source>
</evidence>
<comment type="caution">
    <text evidence="1">The sequence shown here is derived from an EMBL/GenBank/DDBJ whole genome shotgun (WGS) entry which is preliminary data.</text>
</comment>
<dbReference type="OrthoDB" id="5916495at2"/>
<dbReference type="Proteomes" id="UP000239263">
    <property type="component" value="Unassembled WGS sequence"/>
</dbReference>
<reference evidence="1 2" key="1">
    <citation type="submission" date="2016-12" db="EMBL/GenBank/DDBJ databases">
        <title>Diversity of luminous bacteria.</title>
        <authorList>
            <person name="Yoshizawa S."/>
            <person name="Kogure K."/>
        </authorList>
    </citation>
    <scope>NUCLEOTIDE SEQUENCE [LARGE SCALE GENOMIC DNA]</scope>
    <source>
        <strain evidence="1 2">ATCC 33715</strain>
    </source>
</reference>
<organism evidence="1 2">
    <name type="scientific">Aliivibrio sifiae</name>
    <dbReference type="NCBI Taxonomy" id="566293"/>
    <lineage>
        <taxon>Bacteria</taxon>
        <taxon>Pseudomonadati</taxon>
        <taxon>Pseudomonadota</taxon>
        <taxon>Gammaproteobacteria</taxon>
        <taxon>Vibrionales</taxon>
        <taxon>Vibrionaceae</taxon>
        <taxon>Aliivibrio</taxon>
    </lineage>
</organism>
<dbReference type="AlphaFoldDB" id="A0A2S7X2P2"/>
<proteinExistence type="predicted"/>
<dbReference type="RefSeq" id="WP_105055940.1">
    <property type="nucleotide sequence ID" value="NZ_CAWNRT010000002.1"/>
</dbReference>
<sequence>MTASYAKDFTDIPESLRSNPGLKKKALDLVQYEPVAGKVTSGGNRLDDFREILIDFFDLKITLNEAIAETERKLDRRMSMFSADNRVFASGWSERLVRTQVSRFYNQAVLELIIDGGSDDCYVEHSANEQSSSKCSQGLAGTTHSASIMLERLKLSYGEGEWGKDLKLPEHPHCTHTFSPAN</sequence>
<protein>
    <recommendedName>
        <fullName evidence="3">Phage head morphogenesis domain-containing protein</fullName>
    </recommendedName>
</protein>
<dbReference type="EMBL" id="MSCO01000002">
    <property type="protein sequence ID" value="PQJ84497.1"/>
    <property type="molecule type" value="Genomic_DNA"/>
</dbReference>
<evidence type="ECO:0000313" key="1">
    <source>
        <dbReference type="EMBL" id="PQJ84497.1"/>
    </source>
</evidence>
<gene>
    <name evidence="1" type="ORF">BTO22_13310</name>
</gene>
<name>A0A2S7X2P2_9GAMM</name>